<reference evidence="2" key="1">
    <citation type="journal article" date="2011" name="Genome Res.">
        <title>Phylogeny-wide analysis of social amoeba genomes highlights ancient origins for complex intercellular communication.</title>
        <authorList>
            <person name="Heidel A.J."/>
            <person name="Lawal H.M."/>
            <person name="Felder M."/>
            <person name="Schilde C."/>
            <person name="Helps N.R."/>
            <person name="Tunggal B."/>
            <person name="Rivero F."/>
            <person name="John U."/>
            <person name="Schleicher M."/>
            <person name="Eichinger L."/>
            <person name="Platzer M."/>
            <person name="Noegel A.A."/>
            <person name="Schaap P."/>
            <person name="Gloeckner G."/>
        </authorList>
    </citation>
    <scope>NUCLEOTIDE SEQUENCE [LARGE SCALE GENOMIC DNA]</scope>
    <source>
        <strain evidence="2">SH3</strain>
    </source>
</reference>
<dbReference type="KEGG" id="dfa:DFA_01250"/>
<dbReference type="Proteomes" id="UP000007797">
    <property type="component" value="Unassembled WGS sequence"/>
</dbReference>
<evidence type="ECO:0000313" key="1">
    <source>
        <dbReference type="EMBL" id="EGG21369.1"/>
    </source>
</evidence>
<evidence type="ECO:0000313" key="2">
    <source>
        <dbReference type="Proteomes" id="UP000007797"/>
    </source>
</evidence>
<protein>
    <submittedName>
        <fullName evidence="1">Uncharacterized protein</fullName>
    </submittedName>
</protein>
<dbReference type="GeneID" id="14873522"/>
<sequence>MASTTTTTKDDDSSSSNVLMVALRQILVHNKYISFLIFQHVVNIHKHINLYRLASDFDCQYRYKYDQLTLEFCLRNKYLAIIKEKITLLEYNNNNNNNNNIDNNNNSQLLPTSKEIEFYQFFNPSHFHTCLRLLCQLPGLDLESFVLVFKCMTVSLPESSLAADVPFWVSRSQCTQRMKWCIDQFPAFFDHIDDISRSLNAAIESCGFGEMTVFLLKHIRTIRPAFTSHQALIKITSLHSPDYTSRVLDLMPNIILANATERVSVLLCGNIPVINKYKTIALDDQPLPIQLTYLYQLVVNQQILERIASDSGTDYIEILKRLLYKTVEMRWSNTHASSGTQRLKTNIYDQFLNSKLSQIGFNQDTTSTSSSYPFTKWQLDLLLIYFLYYELEDLITVNVSCLAFAPQKGIVHLLCLVDNDAMKIHHVLHNKKSKEHLSQMLLETYQTITSWEDKETRLKTVDIILECLDFYTHGYSRAFVRTCLSLGQTDIINMYRSKLDLKQSDLPTDDRYYNHAYLDKYIELGLTFTDQPDYSFLFWSKICKMAARLDRKDLIDLYLERSLKVNLQSNILEVSEENKRIAICREAMIMGNFALAEQLQLDTGQNHGFIGRFILKNEPFTHGVDAINFIKKWGGVGDGNSISPSLIPDAIKLNRIDILVELEKIGLLKDKIDIFQEVVDNTSFLSICLDKLNPLSFTKILSIPEWGKVIKKAKSKNRYNQVSKVIRKYFTFHYKDHLQARSQSNDKSLEFIFNKIQLK</sequence>
<keyword evidence="2" id="KW-1185">Reference proteome</keyword>
<accession>F4PRM9</accession>
<name>F4PRM9_CACFS</name>
<proteinExistence type="predicted"/>
<dbReference type="AlphaFoldDB" id="F4PRM9"/>
<gene>
    <name evidence="1" type="ORF">DFA_01250</name>
</gene>
<dbReference type="EMBL" id="GL883010">
    <property type="protein sequence ID" value="EGG21369.1"/>
    <property type="molecule type" value="Genomic_DNA"/>
</dbReference>
<dbReference type="RefSeq" id="XP_004359219.1">
    <property type="nucleotide sequence ID" value="XM_004359162.1"/>
</dbReference>
<organism evidence="1 2">
    <name type="scientific">Cavenderia fasciculata</name>
    <name type="common">Slime mold</name>
    <name type="synonym">Dictyostelium fasciculatum</name>
    <dbReference type="NCBI Taxonomy" id="261658"/>
    <lineage>
        <taxon>Eukaryota</taxon>
        <taxon>Amoebozoa</taxon>
        <taxon>Evosea</taxon>
        <taxon>Eumycetozoa</taxon>
        <taxon>Dictyostelia</taxon>
        <taxon>Acytosteliales</taxon>
        <taxon>Cavenderiaceae</taxon>
        <taxon>Cavenderia</taxon>
    </lineage>
</organism>